<dbReference type="RefSeq" id="WP_000520401.1">
    <property type="nucleotide sequence ID" value="NZ_CACSGU010000031.1"/>
</dbReference>
<organism evidence="2">
    <name type="scientific">Acinetobacter baumannii</name>
    <dbReference type="NCBI Taxonomy" id="470"/>
    <lineage>
        <taxon>Bacteria</taxon>
        <taxon>Pseudomonadati</taxon>
        <taxon>Pseudomonadota</taxon>
        <taxon>Gammaproteobacteria</taxon>
        <taxon>Moraxellales</taxon>
        <taxon>Moraxellaceae</taxon>
        <taxon>Acinetobacter</taxon>
        <taxon>Acinetobacter calcoaceticus/baumannii complex</taxon>
    </lineage>
</organism>
<accession>A0A9P2LC62</accession>
<gene>
    <name evidence="2" type="ORF">JHZ39_003665</name>
</gene>
<dbReference type="AlphaFoldDB" id="A0A9P2LC62"/>
<evidence type="ECO:0000256" key="1">
    <source>
        <dbReference type="SAM" id="MobiDB-lite"/>
    </source>
</evidence>
<sequence length="94" mass="10699">MGKSKPAQKLVHEKKQLQKQLNGNSEHDAPLKARIAQIESALEAKTTQSDQNFFRVFYRVAKASLPERVFEQIESNTSTRQHNYQQKSAGSKNV</sequence>
<reference evidence="2" key="1">
    <citation type="submission" date="2020-12" db="EMBL/GenBank/DDBJ databases">
        <authorList>
            <consortium name="Clinical and Environmental Microbiology Branch: Whole genome sequencing antimicrobial resistance pathogens in the healthcare setting"/>
        </authorList>
    </citation>
    <scope>NUCLEOTIDE SEQUENCE</scope>
    <source>
        <strain evidence="2">2018HL-00813</strain>
    </source>
</reference>
<feature type="region of interest" description="Disordered" evidence="1">
    <location>
        <begin position="1"/>
        <end position="29"/>
    </location>
</feature>
<protein>
    <submittedName>
        <fullName evidence="2">Uncharacterized protein</fullName>
    </submittedName>
</protein>
<name>A0A9P2LC62_ACIBA</name>
<evidence type="ECO:0000313" key="2">
    <source>
        <dbReference type="EMBL" id="EGY2379228.1"/>
    </source>
</evidence>
<feature type="region of interest" description="Disordered" evidence="1">
    <location>
        <begin position="73"/>
        <end position="94"/>
    </location>
</feature>
<comment type="caution">
    <text evidence="2">The sequence shown here is derived from an EMBL/GenBank/DDBJ whole genome shotgun (WGS) entry which is preliminary data.</text>
</comment>
<proteinExistence type="predicted"/>
<dbReference type="EMBL" id="AAYLMQ010000073">
    <property type="protein sequence ID" value="EGY2379228.1"/>
    <property type="molecule type" value="Genomic_DNA"/>
</dbReference>